<feature type="region of interest" description="Disordered" evidence="8">
    <location>
        <begin position="211"/>
        <end position="233"/>
    </location>
</feature>
<dbReference type="AlphaFoldDB" id="A0A8B8FMM1"/>
<organism evidence="11 12">
    <name type="scientific">Sipha flava</name>
    <name type="common">yellow sugarcane aphid</name>
    <dbReference type="NCBI Taxonomy" id="143950"/>
    <lineage>
        <taxon>Eukaryota</taxon>
        <taxon>Metazoa</taxon>
        <taxon>Ecdysozoa</taxon>
        <taxon>Arthropoda</taxon>
        <taxon>Hexapoda</taxon>
        <taxon>Insecta</taxon>
        <taxon>Pterygota</taxon>
        <taxon>Neoptera</taxon>
        <taxon>Paraneoptera</taxon>
        <taxon>Hemiptera</taxon>
        <taxon>Sternorrhyncha</taxon>
        <taxon>Aphidomorpha</taxon>
        <taxon>Aphidoidea</taxon>
        <taxon>Aphididae</taxon>
        <taxon>Sipha</taxon>
    </lineage>
</organism>
<evidence type="ECO:0000259" key="10">
    <source>
        <dbReference type="Pfam" id="PF23055"/>
    </source>
</evidence>
<dbReference type="InterPro" id="IPR043128">
    <property type="entry name" value="Rev_trsase/Diguanyl_cyclase"/>
</dbReference>
<dbReference type="Proteomes" id="UP000694846">
    <property type="component" value="Unplaced"/>
</dbReference>
<keyword evidence="6" id="KW-0378">Hydrolase</keyword>
<dbReference type="GO" id="GO:0003964">
    <property type="term" value="F:RNA-directed DNA polymerase activity"/>
    <property type="evidence" value="ECO:0007669"/>
    <property type="project" value="UniProtKB-KW"/>
</dbReference>
<evidence type="ECO:0000256" key="1">
    <source>
        <dbReference type="ARBA" id="ARBA00022670"/>
    </source>
</evidence>
<dbReference type="GeneID" id="112684498"/>
<dbReference type="GO" id="GO:0004519">
    <property type="term" value="F:endonuclease activity"/>
    <property type="evidence" value="ECO:0007669"/>
    <property type="project" value="UniProtKB-KW"/>
</dbReference>
<feature type="domain" description="Reverse transcriptase" evidence="9">
    <location>
        <begin position="435"/>
        <end position="531"/>
    </location>
</feature>
<dbReference type="Gene3D" id="3.10.10.10">
    <property type="entry name" value="HIV Type 1 Reverse Transcriptase, subunit A, domain 1"/>
    <property type="match status" value="2"/>
</dbReference>
<evidence type="ECO:0000259" key="9">
    <source>
        <dbReference type="Pfam" id="PF00078"/>
    </source>
</evidence>
<evidence type="ECO:0000313" key="12">
    <source>
        <dbReference type="RefSeq" id="XP_025411833.1"/>
    </source>
</evidence>
<proteinExistence type="predicted"/>
<dbReference type="InterPro" id="IPR043502">
    <property type="entry name" value="DNA/RNA_pol_sf"/>
</dbReference>
<accession>A0A8B8FMM1</accession>
<evidence type="ECO:0000256" key="8">
    <source>
        <dbReference type="SAM" id="MobiDB-lite"/>
    </source>
</evidence>
<reference evidence="12" key="1">
    <citation type="submission" date="2025-08" db="UniProtKB">
        <authorList>
            <consortium name="RefSeq"/>
        </authorList>
    </citation>
    <scope>IDENTIFICATION</scope>
    <source>
        <tissue evidence="12">Whole body</tissue>
    </source>
</reference>
<keyword evidence="5" id="KW-0255">Endonuclease</keyword>
<sequence>MAETDATIARVAVKIPDFISSDPKLWFAMVKGSFASAGVTADSTKFGYVVGALPPKYAVEVKDIIMTPPSGSKYVKIIDELIKRLSASQEEKTRQLLERVEIGDRKPSQFLRHLQNLADSSIPETLLKILWMGRLPKSIQVALTIVKDSKLEELAVHADNIADASGPLLPQIAETSRSDTLEAMLNLKISQFTLSINQEIATLRSDVAAINSRPSRNPDSRPSTFRSRSRSRSRTLHGANGLCWYHWGYGSQSRKCKEPYRRVKSDYVLSTANGTPINTYGTITLSLNFGLRRDFTWRFVIAEVPKLIIGVDFLSHYNLLVDVRNQCLLYGVTRLTAHGHVAESSIPSIKIVVGETKYDCLLRKFPEITRPYGAPKDIRHSTKHYIQTTPGPPASCKPRRLAPDKLKAAKKEFEAMIQLGIIRPSQGPWASPLHLDFAHFLHGKTIFSTIDLVRAYNQIPVAEEDIPKTAIVTPFGLYEFFFMSFGLRNAAQSFQRFIDEVLFGLDFCYSYIDDILVASVSEEEHIKNLQNI</sequence>
<feature type="compositionally biased region" description="Low complexity" evidence="8">
    <location>
        <begin position="211"/>
        <end position="226"/>
    </location>
</feature>
<evidence type="ECO:0000256" key="3">
    <source>
        <dbReference type="ARBA" id="ARBA00022695"/>
    </source>
</evidence>
<keyword evidence="11" id="KW-1185">Reference proteome</keyword>
<keyword evidence="7" id="KW-0695">RNA-directed DNA polymerase</keyword>
<dbReference type="InterPro" id="IPR000477">
    <property type="entry name" value="RT_dom"/>
</dbReference>
<keyword evidence="3" id="KW-0548">Nucleotidyltransferase</keyword>
<name>A0A8B8FMM1_9HEMI</name>
<dbReference type="PANTHER" id="PTHR33327">
    <property type="entry name" value="ENDONUCLEASE"/>
    <property type="match status" value="1"/>
</dbReference>
<feature type="domain" description="DUF7041" evidence="10">
    <location>
        <begin position="15"/>
        <end position="98"/>
    </location>
</feature>
<gene>
    <name evidence="12" type="primary">LOC112684498</name>
</gene>
<keyword evidence="4" id="KW-0540">Nuclease</keyword>
<dbReference type="SUPFAM" id="SSF56672">
    <property type="entry name" value="DNA/RNA polymerases"/>
    <property type="match status" value="1"/>
</dbReference>
<dbReference type="Gene3D" id="3.30.70.270">
    <property type="match status" value="1"/>
</dbReference>
<dbReference type="OrthoDB" id="6260718at2759"/>
<keyword evidence="1" id="KW-0645">Protease</keyword>
<evidence type="ECO:0000256" key="2">
    <source>
        <dbReference type="ARBA" id="ARBA00022679"/>
    </source>
</evidence>
<keyword evidence="2" id="KW-0808">Transferase</keyword>
<dbReference type="RefSeq" id="XP_025411833.1">
    <property type="nucleotide sequence ID" value="XM_025556048.1"/>
</dbReference>
<dbReference type="InterPro" id="IPR055469">
    <property type="entry name" value="DUF7041"/>
</dbReference>
<evidence type="ECO:0000313" key="11">
    <source>
        <dbReference type="Proteomes" id="UP000694846"/>
    </source>
</evidence>
<dbReference type="GO" id="GO:0006508">
    <property type="term" value="P:proteolysis"/>
    <property type="evidence" value="ECO:0007669"/>
    <property type="project" value="UniProtKB-KW"/>
</dbReference>
<protein>
    <submittedName>
        <fullName evidence="12">Uncharacterized protein LOC112684498</fullName>
    </submittedName>
</protein>
<evidence type="ECO:0000256" key="7">
    <source>
        <dbReference type="ARBA" id="ARBA00022918"/>
    </source>
</evidence>
<dbReference type="FunFam" id="3.10.10.10:FF:000007">
    <property type="entry name" value="Retrovirus-related Pol polyprotein from transposon 17.6-like Protein"/>
    <property type="match status" value="1"/>
</dbReference>
<evidence type="ECO:0000256" key="5">
    <source>
        <dbReference type="ARBA" id="ARBA00022759"/>
    </source>
</evidence>
<dbReference type="GO" id="GO:0008233">
    <property type="term" value="F:peptidase activity"/>
    <property type="evidence" value="ECO:0007669"/>
    <property type="project" value="UniProtKB-KW"/>
</dbReference>
<dbReference type="CDD" id="cd01647">
    <property type="entry name" value="RT_LTR"/>
    <property type="match status" value="1"/>
</dbReference>
<dbReference type="PANTHER" id="PTHR33327:SF3">
    <property type="entry name" value="RNA-DIRECTED DNA POLYMERASE"/>
    <property type="match status" value="1"/>
</dbReference>
<evidence type="ECO:0000256" key="6">
    <source>
        <dbReference type="ARBA" id="ARBA00022801"/>
    </source>
</evidence>
<dbReference type="Pfam" id="PF00078">
    <property type="entry name" value="RVT_1"/>
    <property type="match status" value="1"/>
</dbReference>
<dbReference type="Pfam" id="PF23055">
    <property type="entry name" value="DUF7041"/>
    <property type="match status" value="1"/>
</dbReference>
<evidence type="ECO:0000256" key="4">
    <source>
        <dbReference type="ARBA" id="ARBA00022722"/>
    </source>
</evidence>